<sequence>MSSNRLTHFRMNPSARFRCLPFFFTMFLSLPKVAFLYPFIRDEALIFGPMGAHMMKDDAVSPGSSPRGSETDG</sequence>
<reference evidence="1" key="1">
    <citation type="journal article" date="2021" name="Nat. Commun.">
        <title>Genetic determinants of endophytism in the Arabidopsis root mycobiome.</title>
        <authorList>
            <person name="Mesny F."/>
            <person name="Miyauchi S."/>
            <person name="Thiergart T."/>
            <person name="Pickel B."/>
            <person name="Atanasova L."/>
            <person name="Karlsson M."/>
            <person name="Huettel B."/>
            <person name="Barry K.W."/>
            <person name="Haridas S."/>
            <person name="Chen C."/>
            <person name="Bauer D."/>
            <person name="Andreopoulos W."/>
            <person name="Pangilinan J."/>
            <person name="LaButti K."/>
            <person name="Riley R."/>
            <person name="Lipzen A."/>
            <person name="Clum A."/>
            <person name="Drula E."/>
            <person name="Henrissat B."/>
            <person name="Kohler A."/>
            <person name="Grigoriev I.V."/>
            <person name="Martin F.M."/>
            <person name="Hacquard S."/>
        </authorList>
    </citation>
    <scope>NUCLEOTIDE SEQUENCE</scope>
    <source>
        <strain evidence="1">MPI-SDFR-AT-0068</strain>
    </source>
</reference>
<dbReference type="Proteomes" id="UP000813427">
    <property type="component" value="Unassembled WGS sequence"/>
</dbReference>
<gene>
    <name evidence="1" type="ORF">BKA59DRAFT_481468</name>
</gene>
<evidence type="ECO:0000313" key="2">
    <source>
        <dbReference type="Proteomes" id="UP000813427"/>
    </source>
</evidence>
<dbReference type="EMBL" id="JAGPXF010000006">
    <property type="protein sequence ID" value="KAH7238131.1"/>
    <property type="molecule type" value="Genomic_DNA"/>
</dbReference>
<keyword evidence="2" id="KW-1185">Reference proteome</keyword>
<protein>
    <submittedName>
        <fullName evidence="1">Uncharacterized protein</fullName>
    </submittedName>
</protein>
<comment type="caution">
    <text evidence="1">The sequence shown here is derived from an EMBL/GenBank/DDBJ whole genome shotgun (WGS) entry which is preliminary data.</text>
</comment>
<name>A0A8K0W8A8_9HYPO</name>
<proteinExistence type="predicted"/>
<evidence type="ECO:0000313" key="1">
    <source>
        <dbReference type="EMBL" id="KAH7238131.1"/>
    </source>
</evidence>
<accession>A0A8K0W8A8</accession>
<organism evidence="1 2">
    <name type="scientific">Fusarium tricinctum</name>
    <dbReference type="NCBI Taxonomy" id="61284"/>
    <lineage>
        <taxon>Eukaryota</taxon>
        <taxon>Fungi</taxon>
        <taxon>Dikarya</taxon>
        <taxon>Ascomycota</taxon>
        <taxon>Pezizomycotina</taxon>
        <taxon>Sordariomycetes</taxon>
        <taxon>Hypocreomycetidae</taxon>
        <taxon>Hypocreales</taxon>
        <taxon>Nectriaceae</taxon>
        <taxon>Fusarium</taxon>
        <taxon>Fusarium tricinctum species complex</taxon>
    </lineage>
</organism>
<dbReference type="AlphaFoldDB" id="A0A8K0W8A8"/>